<accession>A0A931I5V1</accession>
<evidence type="ECO:0000259" key="1">
    <source>
        <dbReference type="SMART" id="SM00481"/>
    </source>
</evidence>
<dbReference type="GO" id="GO:0005829">
    <property type="term" value="C:cytosol"/>
    <property type="evidence" value="ECO:0007669"/>
    <property type="project" value="TreeGrafter"/>
</dbReference>
<dbReference type="GO" id="GO:0042578">
    <property type="term" value="F:phosphoric ester hydrolase activity"/>
    <property type="evidence" value="ECO:0007669"/>
    <property type="project" value="TreeGrafter"/>
</dbReference>
<proteinExistence type="predicted"/>
<dbReference type="FunFam" id="3.20.20.140:FF:000047">
    <property type="entry name" value="PHP domain-containing protein"/>
    <property type="match status" value="1"/>
</dbReference>
<dbReference type="Gene3D" id="3.20.20.140">
    <property type="entry name" value="Metal-dependent hydrolases"/>
    <property type="match status" value="1"/>
</dbReference>
<dbReference type="AlphaFoldDB" id="A0A931I5V1"/>
<evidence type="ECO:0000313" key="3">
    <source>
        <dbReference type="Proteomes" id="UP000655751"/>
    </source>
</evidence>
<protein>
    <submittedName>
        <fullName evidence="2">PHP domain-containing protein</fullName>
    </submittedName>
</protein>
<dbReference type="InterPro" id="IPR010996">
    <property type="entry name" value="HHH_MUS81"/>
</dbReference>
<sequence length="355" mass="38841">MVERDPTAAPDPAGAPGPVEALREIGFWLERARAQTHRVKAYRRAADIVARLPERERERRRATRGWQELAGIGPKTAAVIDQACSGAVPDYLVELRGQAQPIGPEGKPVRAALRGDLHTHSDWSDGGSPIEEMMAVAAALGHEYCALTDHSPRLTVANGLSADRLLRQLDVVAELNERVAPFRVLTGIEVDILDDGTLDQRSDLLERLDIVVASVHSGLRADAEAMTKRMVYAVADPNVDVLGHCTGRLVEGNRGTRPESAFDAEVVFEACRRFGTAVEVNSRPERRDPPSRLIRLAVEMGCVFAIDTDAHAPGQLDWQGYGCERAHANGIAPERVVNTWPLDRLLEWTRAIEAG</sequence>
<dbReference type="Pfam" id="PF02811">
    <property type="entry name" value="PHP"/>
    <property type="match status" value="1"/>
</dbReference>
<dbReference type="SUPFAM" id="SSF47802">
    <property type="entry name" value="DNA polymerase beta, N-terminal domain-like"/>
    <property type="match status" value="1"/>
</dbReference>
<dbReference type="CDD" id="cd07436">
    <property type="entry name" value="PHP_PolX"/>
    <property type="match status" value="1"/>
</dbReference>
<dbReference type="GO" id="GO:0008270">
    <property type="term" value="F:zinc ion binding"/>
    <property type="evidence" value="ECO:0007669"/>
    <property type="project" value="TreeGrafter"/>
</dbReference>
<reference evidence="2" key="1">
    <citation type="submission" date="2020-11" db="EMBL/GenBank/DDBJ databases">
        <title>Nocardia NEAU-351.nov., a novel actinomycete isolated from the cow dung.</title>
        <authorList>
            <person name="Zhang X."/>
        </authorList>
    </citation>
    <scope>NUCLEOTIDE SEQUENCE</scope>
    <source>
        <strain evidence="2">NEAU-351</strain>
    </source>
</reference>
<dbReference type="InterPro" id="IPR027421">
    <property type="entry name" value="DNA_pol_lamdba_lyase_dom_sf"/>
</dbReference>
<dbReference type="Gene3D" id="1.10.150.110">
    <property type="entry name" value="DNA polymerase beta, N-terminal domain-like"/>
    <property type="match status" value="1"/>
</dbReference>
<dbReference type="InterPro" id="IPR016195">
    <property type="entry name" value="Pol/histidinol_Pase-like"/>
</dbReference>
<dbReference type="EMBL" id="JADMLG010000001">
    <property type="protein sequence ID" value="MBH0775422.1"/>
    <property type="molecule type" value="Genomic_DNA"/>
</dbReference>
<keyword evidence="3" id="KW-1185">Reference proteome</keyword>
<dbReference type="SUPFAM" id="SSF89550">
    <property type="entry name" value="PHP domain-like"/>
    <property type="match status" value="1"/>
</dbReference>
<dbReference type="PANTHER" id="PTHR36928:SF1">
    <property type="entry name" value="PHOSPHATASE YCDX-RELATED"/>
    <property type="match status" value="1"/>
</dbReference>
<dbReference type="Proteomes" id="UP000655751">
    <property type="component" value="Unassembled WGS sequence"/>
</dbReference>
<dbReference type="SMART" id="SM00481">
    <property type="entry name" value="POLIIIAc"/>
    <property type="match status" value="1"/>
</dbReference>
<dbReference type="PIRSF" id="PIRSF036978">
    <property type="entry name" value="UCP036978_PHPhdr"/>
    <property type="match status" value="1"/>
</dbReference>
<dbReference type="InterPro" id="IPR047967">
    <property type="entry name" value="PolX_PHP"/>
</dbReference>
<dbReference type="InterPro" id="IPR004013">
    <property type="entry name" value="PHP_dom"/>
</dbReference>
<dbReference type="NCBIfam" id="NF005928">
    <property type="entry name" value="PRK07945.1"/>
    <property type="match status" value="1"/>
</dbReference>
<dbReference type="InterPro" id="IPR017078">
    <property type="entry name" value="UCP036978_PHPhdr"/>
</dbReference>
<comment type="caution">
    <text evidence="2">The sequence shown here is derived from an EMBL/GenBank/DDBJ whole genome shotgun (WGS) entry which is preliminary data.</text>
</comment>
<name>A0A931I5V1_9NOCA</name>
<gene>
    <name evidence="2" type="ORF">IT779_03860</name>
</gene>
<dbReference type="Pfam" id="PF14716">
    <property type="entry name" value="HHH_8"/>
    <property type="match status" value="1"/>
</dbReference>
<evidence type="ECO:0000313" key="2">
    <source>
        <dbReference type="EMBL" id="MBH0775422.1"/>
    </source>
</evidence>
<dbReference type="RefSeq" id="WP_196147676.1">
    <property type="nucleotide sequence ID" value="NZ_JADMLG010000001.1"/>
</dbReference>
<feature type="domain" description="Polymerase/histidinol phosphatase N-terminal" evidence="1">
    <location>
        <begin position="115"/>
        <end position="194"/>
    </location>
</feature>
<organism evidence="2 3">
    <name type="scientific">Nocardia bovistercoris</name>
    <dbReference type="NCBI Taxonomy" id="2785916"/>
    <lineage>
        <taxon>Bacteria</taxon>
        <taxon>Bacillati</taxon>
        <taxon>Actinomycetota</taxon>
        <taxon>Actinomycetes</taxon>
        <taxon>Mycobacteriales</taxon>
        <taxon>Nocardiaceae</taxon>
        <taxon>Nocardia</taxon>
    </lineage>
</organism>
<dbReference type="InterPro" id="IPR050243">
    <property type="entry name" value="PHP_phosphatase"/>
</dbReference>
<dbReference type="PANTHER" id="PTHR36928">
    <property type="entry name" value="PHOSPHATASE YCDX-RELATED"/>
    <property type="match status" value="1"/>
</dbReference>
<dbReference type="InterPro" id="IPR003141">
    <property type="entry name" value="Pol/His_phosphatase_N"/>
</dbReference>